<reference evidence="17" key="2">
    <citation type="submission" date="2025-09" db="UniProtKB">
        <authorList>
            <consortium name="Ensembl"/>
        </authorList>
    </citation>
    <scope>IDENTIFICATION</scope>
</reference>
<feature type="signal peptide" evidence="15">
    <location>
        <begin position="1"/>
        <end position="33"/>
    </location>
</feature>
<dbReference type="InterPro" id="IPR029034">
    <property type="entry name" value="Cystine-knot_cytokine"/>
</dbReference>
<feature type="region of interest" description="Disordered" evidence="14">
    <location>
        <begin position="159"/>
        <end position="183"/>
    </location>
</feature>
<dbReference type="FunFam" id="2.10.90.10:FF:000039">
    <property type="entry name" value="growth/differentiation factor 15"/>
    <property type="match status" value="1"/>
</dbReference>
<evidence type="ECO:0000256" key="5">
    <source>
        <dbReference type="ARBA" id="ARBA00022685"/>
    </source>
</evidence>
<dbReference type="GO" id="GO:1901558">
    <property type="term" value="P:response to metformin"/>
    <property type="evidence" value="ECO:0007669"/>
    <property type="project" value="Ensembl"/>
</dbReference>
<gene>
    <name evidence="17" type="primary">GDF15</name>
</gene>
<dbReference type="GO" id="GO:0032099">
    <property type="term" value="P:negative regulation of appetite"/>
    <property type="evidence" value="ECO:0007669"/>
    <property type="project" value="Ensembl"/>
</dbReference>
<evidence type="ECO:0000256" key="4">
    <source>
        <dbReference type="ARBA" id="ARBA00022525"/>
    </source>
</evidence>
<dbReference type="GO" id="GO:1901741">
    <property type="term" value="P:positive regulation of myoblast fusion"/>
    <property type="evidence" value="ECO:0007669"/>
    <property type="project" value="Ensembl"/>
</dbReference>
<dbReference type="Ensembl" id="ENSPSMT00000000225.1">
    <property type="protein sequence ID" value="ENSPSMP00000000193.1"/>
    <property type="gene ID" value="ENSPSMG00000000181.1"/>
</dbReference>
<dbReference type="PANTHER" id="PTHR11848:SF78">
    <property type="entry name" value="GROWTH_DIFFERENTIATION FACTOR 15"/>
    <property type="match status" value="1"/>
</dbReference>
<dbReference type="GO" id="GO:0008083">
    <property type="term" value="F:growth factor activity"/>
    <property type="evidence" value="ECO:0007669"/>
    <property type="project" value="UniProtKB-KW"/>
</dbReference>
<keyword evidence="5" id="KW-0165">Cleavage on pair of basic residues</keyword>
<dbReference type="GeneTree" id="ENSGT00940000161872"/>
<dbReference type="SUPFAM" id="SSF57501">
    <property type="entry name" value="Cystine-knot cytokines"/>
    <property type="match status" value="1"/>
</dbReference>
<accession>A0A8C8YI51</accession>
<evidence type="ECO:0000256" key="12">
    <source>
        <dbReference type="ARBA" id="ARBA00082513"/>
    </source>
</evidence>
<evidence type="ECO:0000313" key="17">
    <source>
        <dbReference type="Ensembl" id="ENSPSMP00000000193.1"/>
    </source>
</evidence>
<dbReference type="AlphaFoldDB" id="A0A8C8YI51"/>
<dbReference type="GO" id="GO:0046321">
    <property type="term" value="P:positive regulation of fatty acid oxidation"/>
    <property type="evidence" value="ECO:0007669"/>
    <property type="project" value="Ensembl"/>
</dbReference>
<dbReference type="Pfam" id="PF00019">
    <property type="entry name" value="TGF_beta"/>
    <property type="match status" value="1"/>
</dbReference>
<dbReference type="GO" id="GO:0005615">
    <property type="term" value="C:extracellular space"/>
    <property type="evidence" value="ECO:0007669"/>
    <property type="project" value="UniProtKB-KW"/>
</dbReference>
<reference evidence="17" key="1">
    <citation type="submission" date="2025-08" db="UniProtKB">
        <authorList>
            <consortium name="Ensembl"/>
        </authorList>
    </citation>
    <scope>IDENTIFICATION</scope>
</reference>
<evidence type="ECO:0000256" key="15">
    <source>
        <dbReference type="SAM" id="SignalP"/>
    </source>
</evidence>
<evidence type="ECO:0000256" key="3">
    <source>
        <dbReference type="ARBA" id="ARBA00022514"/>
    </source>
</evidence>
<evidence type="ECO:0000256" key="7">
    <source>
        <dbReference type="ARBA" id="ARBA00022729"/>
    </source>
</evidence>
<dbReference type="PROSITE" id="PS51362">
    <property type="entry name" value="TGF_BETA_2"/>
    <property type="match status" value="1"/>
</dbReference>
<keyword evidence="9" id="KW-0325">Glycoprotein</keyword>
<evidence type="ECO:0000313" key="18">
    <source>
        <dbReference type="Proteomes" id="UP000694414"/>
    </source>
</evidence>
<evidence type="ECO:0000256" key="2">
    <source>
        <dbReference type="ARBA" id="ARBA00006656"/>
    </source>
</evidence>
<dbReference type="GO" id="GO:0160144">
    <property type="term" value="P:GDF15-GFRAL signaling pathway"/>
    <property type="evidence" value="ECO:0007669"/>
    <property type="project" value="Ensembl"/>
</dbReference>
<evidence type="ECO:0000256" key="13">
    <source>
        <dbReference type="RuleBase" id="RU000354"/>
    </source>
</evidence>
<dbReference type="GO" id="GO:0002023">
    <property type="term" value="P:reduction of food intake in response to dietary excess"/>
    <property type="evidence" value="ECO:0007669"/>
    <property type="project" value="Ensembl"/>
</dbReference>
<dbReference type="InterPro" id="IPR015615">
    <property type="entry name" value="TGF-beta-rel"/>
</dbReference>
<dbReference type="GO" id="GO:0002686">
    <property type="term" value="P:negative regulation of leukocyte migration"/>
    <property type="evidence" value="ECO:0007669"/>
    <property type="project" value="Ensembl"/>
</dbReference>
<dbReference type="GO" id="GO:0005179">
    <property type="term" value="F:hormone activity"/>
    <property type="evidence" value="ECO:0007669"/>
    <property type="project" value="UniProtKB-KW"/>
</dbReference>
<keyword evidence="6" id="KW-0372">Hormone</keyword>
<evidence type="ECO:0000256" key="8">
    <source>
        <dbReference type="ARBA" id="ARBA00023157"/>
    </source>
</evidence>
<keyword evidence="4" id="KW-0964">Secreted</keyword>
<keyword evidence="18" id="KW-1185">Reference proteome</keyword>
<keyword evidence="3" id="KW-0202">Cytokine</keyword>
<comment type="subcellular location">
    <subcellularLocation>
        <location evidence="1">Secreted</location>
    </subcellularLocation>
</comment>
<evidence type="ECO:0000256" key="11">
    <source>
        <dbReference type="ARBA" id="ARBA00068934"/>
    </source>
</evidence>
<proteinExistence type="inferred from homology"/>
<feature type="compositionally biased region" description="Low complexity" evidence="14">
    <location>
        <begin position="161"/>
        <end position="176"/>
    </location>
</feature>
<evidence type="ECO:0000256" key="6">
    <source>
        <dbReference type="ARBA" id="ARBA00022702"/>
    </source>
</evidence>
<dbReference type="Gene3D" id="2.10.90.10">
    <property type="entry name" value="Cystine-knot cytokines"/>
    <property type="match status" value="1"/>
</dbReference>
<evidence type="ECO:0000259" key="16">
    <source>
        <dbReference type="PROSITE" id="PS51362"/>
    </source>
</evidence>
<dbReference type="GO" id="GO:0005794">
    <property type="term" value="C:Golgi apparatus"/>
    <property type="evidence" value="ECO:0007669"/>
    <property type="project" value="Ensembl"/>
</dbReference>
<keyword evidence="7 15" id="KW-0732">Signal</keyword>
<keyword evidence="8" id="KW-1015">Disulfide bond</keyword>
<dbReference type="GO" id="GO:0005634">
    <property type="term" value="C:nucleus"/>
    <property type="evidence" value="ECO:0007669"/>
    <property type="project" value="Ensembl"/>
</dbReference>
<dbReference type="GO" id="GO:0040015">
    <property type="term" value="P:negative regulation of multicellular organism growth"/>
    <property type="evidence" value="ECO:0007669"/>
    <property type="project" value="Ensembl"/>
</dbReference>
<evidence type="ECO:0000256" key="14">
    <source>
        <dbReference type="SAM" id="MobiDB-lite"/>
    </source>
</evidence>
<feature type="domain" description="TGF-beta family profile" evidence="16">
    <location>
        <begin position="199"/>
        <end position="313"/>
    </location>
</feature>
<name>A0A8C8YI51_PROSS</name>
<dbReference type="GO" id="GO:0062197">
    <property type="term" value="P:cellular response to chemical stress"/>
    <property type="evidence" value="ECO:0007669"/>
    <property type="project" value="Ensembl"/>
</dbReference>
<dbReference type="SMART" id="SM00204">
    <property type="entry name" value="TGFB"/>
    <property type="match status" value="1"/>
</dbReference>
<comment type="subunit">
    <text evidence="10">Homodimer; disulfide-linked. Interacts with GFRAL and RET; ligand of GFRAL, which mediates GDF15 internalization and cellular signaling through interaction with RET via the formation of a 2:2:2 ternary complex composed of GDF15, GFRAL and RET.</text>
</comment>
<evidence type="ECO:0000256" key="10">
    <source>
        <dbReference type="ARBA" id="ARBA00063341"/>
    </source>
</evidence>
<dbReference type="InterPro" id="IPR001839">
    <property type="entry name" value="TGF-b_C"/>
</dbReference>
<dbReference type="GO" id="GO:0005125">
    <property type="term" value="F:cytokine activity"/>
    <property type="evidence" value="ECO:0007669"/>
    <property type="project" value="UniProtKB-KW"/>
</dbReference>
<comment type="similarity">
    <text evidence="2 13">Belongs to the TGF-beta family.</text>
</comment>
<feature type="chain" id="PRO_5034361032" description="Growth/differentiation factor 15" evidence="15">
    <location>
        <begin position="34"/>
        <end position="313"/>
    </location>
</feature>
<keyword evidence="13" id="KW-0339">Growth factor</keyword>
<evidence type="ECO:0000256" key="9">
    <source>
        <dbReference type="ARBA" id="ARBA00023180"/>
    </source>
</evidence>
<sequence length="313" mass="34688">MLGPRPRPPHHPSQMLLLPLMALMLPWPPLGGALSLAEKSLPSSRGPSDVQSDASRFQELRKGYEDLLTRLRANHSWEDLNANADPVPVPAVRTLNPELQLGSDGHLQLRISRAALTEGLPPSSRLHRALFRLSPTEPRSWDVTQQLQRQLRLSDPEVPELHLGLSPPLSPPEQSLAKSRSARPQLELHLRARATSVRRRARARSGDNCPLGPGRCCQLHTVSASLDDLGWKDWVLSPRELHVTMCIGECPKQFRVANMHTQIKARLHGLKASVPAPCCVPSSYSPMVLMQKTDTGVSLQTYDDLLAKECHCV</sequence>
<dbReference type="GO" id="GO:0051897">
    <property type="term" value="P:positive regulation of phosphatidylinositol 3-kinase/protein kinase B signal transduction"/>
    <property type="evidence" value="ECO:0007669"/>
    <property type="project" value="Ensembl"/>
</dbReference>
<dbReference type="GO" id="GO:0060392">
    <property type="term" value="P:negative regulation of SMAD protein signal transduction"/>
    <property type="evidence" value="ECO:0007669"/>
    <property type="project" value="Ensembl"/>
</dbReference>
<dbReference type="GO" id="GO:0060400">
    <property type="term" value="P:negative regulation of growth hormone receptor signaling pathway"/>
    <property type="evidence" value="ECO:0007669"/>
    <property type="project" value="Ensembl"/>
</dbReference>
<evidence type="ECO:0000256" key="1">
    <source>
        <dbReference type="ARBA" id="ARBA00004613"/>
    </source>
</evidence>
<dbReference type="Proteomes" id="UP000694414">
    <property type="component" value="Unplaced"/>
</dbReference>
<dbReference type="GO" id="GO:0030512">
    <property type="term" value="P:negative regulation of transforming growth factor beta receptor signaling pathway"/>
    <property type="evidence" value="ECO:0007669"/>
    <property type="project" value="Ensembl"/>
</dbReference>
<dbReference type="GO" id="GO:0042803">
    <property type="term" value="F:protein homodimerization activity"/>
    <property type="evidence" value="ECO:0007669"/>
    <property type="project" value="Ensembl"/>
</dbReference>
<dbReference type="PANTHER" id="PTHR11848">
    <property type="entry name" value="TGF-BETA FAMILY"/>
    <property type="match status" value="1"/>
</dbReference>
<protein>
    <recommendedName>
        <fullName evidence="11">Growth/differentiation factor 15</fullName>
    </recommendedName>
    <alternativeName>
        <fullName evidence="12">Macrophage inhibitory cytokine 1</fullName>
    </alternativeName>
</protein>
<dbReference type="GO" id="GO:0043410">
    <property type="term" value="P:positive regulation of MAPK cascade"/>
    <property type="evidence" value="ECO:0007669"/>
    <property type="project" value="Ensembl"/>
</dbReference>
<organism evidence="17 18">
    <name type="scientific">Prolemur simus</name>
    <name type="common">Greater bamboo lemur</name>
    <name type="synonym">Hapalemur simus</name>
    <dbReference type="NCBI Taxonomy" id="1328070"/>
    <lineage>
        <taxon>Eukaryota</taxon>
        <taxon>Metazoa</taxon>
        <taxon>Chordata</taxon>
        <taxon>Craniata</taxon>
        <taxon>Vertebrata</taxon>
        <taxon>Euteleostomi</taxon>
        <taxon>Mammalia</taxon>
        <taxon>Eutheria</taxon>
        <taxon>Euarchontoglires</taxon>
        <taxon>Primates</taxon>
        <taxon>Strepsirrhini</taxon>
        <taxon>Lemuriformes</taxon>
        <taxon>Lemuridae</taxon>
        <taxon>Prolemur</taxon>
    </lineage>
</organism>